<dbReference type="Pfam" id="PF13431">
    <property type="entry name" value="TPR_17"/>
    <property type="match status" value="1"/>
</dbReference>
<gene>
    <name evidence="1" type="ORF">Dcae01_02828</name>
</gene>
<reference evidence="1 2" key="1">
    <citation type="submission" date="2024-02" db="EMBL/GenBank/DDBJ databases">
        <title>Deinococcus caeni NBRC 101312.</title>
        <authorList>
            <person name="Ichikawa N."/>
            <person name="Katano-Makiyama Y."/>
            <person name="Hidaka K."/>
        </authorList>
    </citation>
    <scope>NUCLEOTIDE SEQUENCE [LARGE SCALE GENOMIC DNA]</scope>
    <source>
        <strain evidence="1 2">NBRC 101312</strain>
    </source>
</reference>
<organism evidence="1 2">
    <name type="scientific">Deinococcus caeni</name>
    <dbReference type="NCBI Taxonomy" id="569127"/>
    <lineage>
        <taxon>Bacteria</taxon>
        <taxon>Thermotogati</taxon>
        <taxon>Deinococcota</taxon>
        <taxon>Deinococci</taxon>
        <taxon>Deinococcales</taxon>
        <taxon>Deinococcaceae</taxon>
        <taxon>Deinococcus</taxon>
    </lineage>
</organism>
<comment type="caution">
    <text evidence="1">The sequence shown here is derived from an EMBL/GenBank/DDBJ whole genome shotgun (WGS) entry which is preliminary data.</text>
</comment>
<dbReference type="Proteomes" id="UP001423409">
    <property type="component" value="Unassembled WGS sequence"/>
</dbReference>
<evidence type="ECO:0000313" key="2">
    <source>
        <dbReference type="Proteomes" id="UP001423409"/>
    </source>
</evidence>
<dbReference type="Gene3D" id="1.25.40.10">
    <property type="entry name" value="Tetratricopeptide repeat domain"/>
    <property type="match status" value="1"/>
</dbReference>
<dbReference type="InterPro" id="IPR019734">
    <property type="entry name" value="TPR_rpt"/>
</dbReference>
<dbReference type="SUPFAM" id="SSF48452">
    <property type="entry name" value="TPR-like"/>
    <property type="match status" value="1"/>
</dbReference>
<sequence length="204" mass="23001">MVTPPLTQPPSTQRPLTQRSIPFPWPVAFLAAAALIFPARQALTDLRTTDLLTRAQAEQNRLEFDASLNAVRQAAALNPRDARVQQRLAEGARSLWYFRNTDALKIEAETAFAAAKRLSPSWPKPYYEHARMYAFRQDYARGLTLLQGAIDRDPNNAAYWLERARYLELAGQTAQARGAYDRCLTLNRNVGECRDGLKALEGRP</sequence>
<evidence type="ECO:0008006" key="3">
    <source>
        <dbReference type="Google" id="ProtNLM"/>
    </source>
</evidence>
<proteinExistence type="predicted"/>
<dbReference type="EMBL" id="BAABQU010000044">
    <property type="protein sequence ID" value="GAA5441292.1"/>
    <property type="molecule type" value="Genomic_DNA"/>
</dbReference>
<keyword evidence="2" id="KW-1185">Reference proteome</keyword>
<name>A0ABP9UG25_9DEIO</name>
<protein>
    <recommendedName>
        <fullName evidence="3">Tetratricopeptide repeat protein</fullName>
    </recommendedName>
</protein>
<dbReference type="SMART" id="SM00028">
    <property type="entry name" value="TPR"/>
    <property type="match status" value="3"/>
</dbReference>
<evidence type="ECO:0000313" key="1">
    <source>
        <dbReference type="EMBL" id="GAA5441292.1"/>
    </source>
</evidence>
<dbReference type="InterPro" id="IPR011990">
    <property type="entry name" value="TPR-like_helical_dom_sf"/>
</dbReference>
<accession>A0ABP9UG25</accession>